<dbReference type="AlphaFoldDB" id="A0AAV0XYI9"/>
<dbReference type="GO" id="GO:0046983">
    <property type="term" value="F:protein dimerization activity"/>
    <property type="evidence" value="ECO:0007669"/>
    <property type="project" value="InterPro"/>
</dbReference>
<evidence type="ECO:0000313" key="3">
    <source>
        <dbReference type="Proteomes" id="UP001160148"/>
    </source>
</evidence>
<evidence type="ECO:0000259" key="1">
    <source>
        <dbReference type="Pfam" id="PF05699"/>
    </source>
</evidence>
<dbReference type="Proteomes" id="UP001160148">
    <property type="component" value="Unassembled WGS sequence"/>
</dbReference>
<reference evidence="2 3" key="1">
    <citation type="submission" date="2023-01" db="EMBL/GenBank/DDBJ databases">
        <authorList>
            <person name="Whitehead M."/>
        </authorList>
    </citation>
    <scope>NUCLEOTIDE SEQUENCE [LARGE SCALE GENOMIC DNA]</scope>
</reference>
<dbReference type="InterPro" id="IPR008906">
    <property type="entry name" value="HATC_C_dom"/>
</dbReference>
<organism evidence="2 3">
    <name type="scientific">Macrosiphum euphorbiae</name>
    <name type="common">potato aphid</name>
    <dbReference type="NCBI Taxonomy" id="13131"/>
    <lineage>
        <taxon>Eukaryota</taxon>
        <taxon>Metazoa</taxon>
        <taxon>Ecdysozoa</taxon>
        <taxon>Arthropoda</taxon>
        <taxon>Hexapoda</taxon>
        <taxon>Insecta</taxon>
        <taxon>Pterygota</taxon>
        <taxon>Neoptera</taxon>
        <taxon>Paraneoptera</taxon>
        <taxon>Hemiptera</taxon>
        <taxon>Sternorrhyncha</taxon>
        <taxon>Aphidomorpha</taxon>
        <taxon>Aphidoidea</taxon>
        <taxon>Aphididae</taxon>
        <taxon>Macrosiphini</taxon>
        <taxon>Macrosiphum</taxon>
    </lineage>
</organism>
<gene>
    <name evidence="2" type="ORF">MEUPH1_LOCUS26648</name>
</gene>
<name>A0AAV0XYI9_9HEMI</name>
<keyword evidence="3" id="KW-1185">Reference proteome</keyword>
<dbReference type="SUPFAM" id="SSF53098">
    <property type="entry name" value="Ribonuclease H-like"/>
    <property type="match status" value="1"/>
</dbReference>
<evidence type="ECO:0000313" key="2">
    <source>
        <dbReference type="EMBL" id="CAI6372828.1"/>
    </source>
</evidence>
<feature type="domain" description="HAT C-terminal dimerisation" evidence="1">
    <location>
        <begin position="607"/>
        <end position="678"/>
    </location>
</feature>
<dbReference type="PANTHER" id="PTHR37162">
    <property type="entry name" value="HAT FAMILY DIMERISATION DOMAINCONTAINING PROTEIN-RELATED"/>
    <property type="match status" value="1"/>
</dbReference>
<protein>
    <recommendedName>
        <fullName evidence="1">HAT C-terminal dimerisation domain-containing protein</fullName>
    </recommendedName>
</protein>
<dbReference type="EMBL" id="CARXXK010001081">
    <property type="protein sequence ID" value="CAI6372828.1"/>
    <property type="molecule type" value="Genomic_DNA"/>
</dbReference>
<sequence>MDKWLKKVEPDTEPTQLILNETEIIDEPEPLLSSFITDSSLVTEQELEVSQPSKTDKKKKPAERKFNEKWLTMTEYKNWLTTKTNIKQKEVAYCKVCSSLMSPHLTEIKRHGQSAKHISNSNQVVQQNSVNEVFKMSSLTEKTRIAELKLTALFATNNLPFSLSDTLTPLLSTIFPDSKIAKNLTLKRTKATAVMKNVLGNNFLNELCDTLREPGSFYSLIMDETTDISEIKQCAVVIIYFDTESMTVKTQFLDMIETISGTADDLTDALLKCASDKGIEKNMMVGFSSDTTNAMAGKFHSVFTNLKTAVPGIACIKCSCHMIHLSASKACLKLPRSIEDLLRNVGSHFSRSHSRQSKYKAFQEFFQVEIHKILSPCTTRWLSLKACVDRVLEQFPALKEYFRLVNFEDPSKTSELIFSTMENSFSIIYLEFMSYSLGLLTNFNTLFQGEGPLLHLLKPEIEKLLKTISMNFFTIEYIRSLDTIMNVSPNLSQYYLPLNEIYIGISANDSITTLKNQNVVDSNEIFKFFKSCQEYYIELVVDIKKRFVFDDSVFECITVTNPALVKLFKTKSLANILKRFPVLNNFIDNAQELDKEWRELALMELEPVEPSNPNDIMEYWRKVFCLKNSLGEIYFPNIFFVMRLLLALPFSNASVERLFSDLKNIKTMHRNKLKTDSLVGILRTKHSVVDCIAFKPSAAMVKSKTWDSSNIRDQH</sequence>
<dbReference type="InterPro" id="IPR012337">
    <property type="entry name" value="RNaseH-like_sf"/>
</dbReference>
<comment type="caution">
    <text evidence="2">The sequence shown here is derived from an EMBL/GenBank/DDBJ whole genome shotgun (WGS) entry which is preliminary data.</text>
</comment>
<dbReference type="Pfam" id="PF05699">
    <property type="entry name" value="Dimer_Tnp_hAT"/>
    <property type="match status" value="1"/>
</dbReference>
<proteinExistence type="predicted"/>
<dbReference type="PANTHER" id="PTHR37162:SF1">
    <property type="entry name" value="BED-TYPE DOMAIN-CONTAINING PROTEIN"/>
    <property type="match status" value="1"/>
</dbReference>
<accession>A0AAV0XYI9</accession>